<dbReference type="InterPro" id="IPR016156">
    <property type="entry name" value="FAD/NAD-linked_Rdtase_dimer_sf"/>
</dbReference>
<dbReference type="Pfam" id="PF02852">
    <property type="entry name" value="Pyr_redox_dim"/>
    <property type="match status" value="1"/>
</dbReference>
<dbReference type="PANTHER" id="PTHR43429:SF1">
    <property type="entry name" value="NAD(P)H SULFUR OXIDOREDUCTASE (COA-DEPENDENT)"/>
    <property type="match status" value="1"/>
</dbReference>
<dbReference type="InterPro" id="IPR036873">
    <property type="entry name" value="Rhodanese-like_dom_sf"/>
</dbReference>
<protein>
    <submittedName>
        <fullName evidence="8">FAD-dependent oxidoreductase</fullName>
    </submittedName>
</protein>
<evidence type="ECO:0000256" key="1">
    <source>
        <dbReference type="ARBA" id="ARBA00001974"/>
    </source>
</evidence>
<keyword evidence="3" id="KW-0285">Flavoprotein</keyword>
<feature type="domain" description="Rhodanese" evidence="7">
    <location>
        <begin position="465"/>
        <end position="552"/>
    </location>
</feature>
<dbReference type="Pfam" id="PF00581">
    <property type="entry name" value="Rhodanese"/>
    <property type="match status" value="1"/>
</dbReference>
<comment type="cofactor">
    <cofactor evidence="1">
        <name>FAD</name>
        <dbReference type="ChEBI" id="CHEBI:57692"/>
    </cofactor>
</comment>
<sequence>MKVVIIGGVAGGASAAARLRRLNEQAKIIVVERGPYVSFANCGLPYYIGGEIRDRSALTLQTPQSFLTRFNIDVRVRCEAVKIDPAAKTVTLRDLESGGETLESYDKLILSPGASPVRPPIPGAELEGVFTLRNIPDTDAIRAYMESRAAKSALIVGGGYIGLEMAENLLRAGLSVTVAEMADHLIAPFDADMAADVQQYVRQKGVRLLLNSGVSAIEKQPDGRLAARVGAQKVTADLILLSVGVRPESALAAAAGLQLNERGQIVVDEAMHTSEADIYAVGDAVTVKNFYTGQETFVPLAGPANRQGRIAADNICGISSAYHGTQGTAIMRFFDLTAASVGLNEKTAAAAGIAYDKTYTYPSSHATYYPGSTNMSIKVLWEKESGRLLGAQIVGFDGVDKRMDVLSAAMRFGAGITDLTELELSYAPPFSSAKDPVNYLGFIGDNVRSGRLQQFYWHDVDALPRDGSVTLLDVRTKTEAAADAIDGFMNIPLDALRGHLDALPKDKPVYVHCFSGQRSYIACCILQGNGYTCYNLAGGIRLYRSVKREQVLQTQ</sequence>
<evidence type="ECO:0000256" key="5">
    <source>
        <dbReference type="ARBA" id="ARBA00023002"/>
    </source>
</evidence>
<dbReference type="AlphaFoldDB" id="A0A9D1MVK4"/>
<dbReference type="InterPro" id="IPR001763">
    <property type="entry name" value="Rhodanese-like_dom"/>
</dbReference>
<organism evidence="8 9">
    <name type="scientific">Candidatus Scybalenecus merdavium</name>
    <dbReference type="NCBI Taxonomy" id="2840939"/>
    <lineage>
        <taxon>Bacteria</taxon>
        <taxon>Bacillati</taxon>
        <taxon>Bacillota</taxon>
        <taxon>Clostridia</taxon>
        <taxon>Eubacteriales</taxon>
        <taxon>Oscillospiraceae</taxon>
        <taxon>Oscillospiraceae incertae sedis</taxon>
        <taxon>Candidatus Scybalenecus</taxon>
    </lineage>
</organism>
<proteinExistence type="inferred from homology"/>
<gene>
    <name evidence="8" type="ORF">IAD23_06555</name>
</gene>
<evidence type="ECO:0000313" key="9">
    <source>
        <dbReference type="Proteomes" id="UP000824125"/>
    </source>
</evidence>
<dbReference type="Gene3D" id="3.50.50.60">
    <property type="entry name" value="FAD/NAD(P)-binding domain"/>
    <property type="match status" value="2"/>
</dbReference>
<dbReference type="Proteomes" id="UP000824125">
    <property type="component" value="Unassembled WGS sequence"/>
</dbReference>
<dbReference type="EMBL" id="DVNM01000035">
    <property type="protein sequence ID" value="HIU69601.1"/>
    <property type="molecule type" value="Genomic_DNA"/>
</dbReference>
<dbReference type="PANTHER" id="PTHR43429">
    <property type="entry name" value="PYRIDINE NUCLEOTIDE-DISULFIDE OXIDOREDUCTASE DOMAIN-CONTAINING"/>
    <property type="match status" value="1"/>
</dbReference>
<evidence type="ECO:0000313" key="8">
    <source>
        <dbReference type="EMBL" id="HIU69601.1"/>
    </source>
</evidence>
<name>A0A9D1MVK4_9FIRM</name>
<dbReference type="GO" id="GO:0016491">
    <property type="term" value="F:oxidoreductase activity"/>
    <property type="evidence" value="ECO:0007669"/>
    <property type="project" value="UniProtKB-KW"/>
</dbReference>
<dbReference type="SMART" id="SM00450">
    <property type="entry name" value="RHOD"/>
    <property type="match status" value="1"/>
</dbReference>
<keyword evidence="6" id="KW-0676">Redox-active center</keyword>
<evidence type="ECO:0000256" key="3">
    <source>
        <dbReference type="ARBA" id="ARBA00022630"/>
    </source>
</evidence>
<evidence type="ECO:0000256" key="4">
    <source>
        <dbReference type="ARBA" id="ARBA00022827"/>
    </source>
</evidence>
<evidence type="ECO:0000256" key="6">
    <source>
        <dbReference type="ARBA" id="ARBA00023284"/>
    </source>
</evidence>
<dbReference type="Pfam" id="PF07992">
    <property type="entry name" value="Pyr_redox_2"/>
    <property type="match status" value="1"/>
</dbReference>
<dbReference type="PROSITE" id="PS50206">
    <property type="entry name" value="RHODANESE_3"/>
    <property type="match status" value="1"/>
</dbReference>
<keyword evidence="5" id="KW-0560">Oxidoreductase</keyword>
<comment type="similarity">
    <text evidence="2">Belongs to the class-III pyridine nucleotide-disulfide oxidoreductase family.</text>
</comment>
<dbReference type="PRINTS" id="PR00411">
    <property type="entry name" value="PNDRDTASEI"/>
</dbReference>
<reference evidence="8" key="1">
    <citation type="submission" date="2020-10" db="EMBL/GenBank/DDBJ databases">
        <authorList>
            <person name="Gilroy R."/>
        </authorList>
    </citation>
    <scope>NUCLEOTIDE SEQUENCE</scope>
    <source>
        <strain evidence="8">CHK176-6737</strain>
    </source>
</reference>
<dbReference type="InterPro" id="IPR036188">
    <property type="entry name" value="FAD/NAD-bd_sf"/>
</dbReference>
<evidence type="ECO:0000256" key="2">
    <source>
        <dbReference type="ARBA" id="ARBA00009130"/>
    </source>
</evidence>
<dbReference type="InterPro" id="IPR050260">
    <property type="entry name" value="FAD-bd_OxRdtase"/>
</dbReference>
<dbReference type="SUPFAM" id="SSF52821">
    <property type="entry name" value="Rhodanese/Cell cycle control phosphatase"/>
    <property type="match status" value="1"/>
</dbReference>
<dbReference type="SUPFAM" id="SSF51905">
    <property type="entry name" value="FAD/NAD(P)-binding domain"/>
    <property type="match status" value="2"/>
</dbReference>
<dbReference type="InterPro" id="IPR023753">
    <property type="entry name" value="FAD/NAD-binding_dom"/>
</dbReference>
<accession>A0A9D1MVK4</accession>
<comment type="caution">
    <text evidence="8">The sequence shown here is derived from an EMBL/GenBank/DDBJ whole genome shotgun (WGS) entry which is preliminary data.</text>
</comment>
<dbReference type="InterPro" id="IPR004099">
    <property type="entry name" value="Pyr_nucl-diS_OxRdtase_dimer"/>
</dbReference>
<evidence type="ECO:0000259" key="7">
    <source>
        <dbReference type="PROSITE" id="PS50206"/>
    </source>
</evidence>
<reference evidence="8" key="2">
    <citation type="journal article" date="2021" name="PeerJ">
        <title>Extensive microbial diversity within the chicken gut microbiome revealed by metagenomics and culture.</title>
        <authorList>
            <person name="Gilroy R."/>
            <person name="Ravi A."/>
            <person name="Getino M."/>
            <person name="Pursley I."/>
            <person name="Horton D.L."/>
            <person name="Alikhan N.F."/>
            <person name="Baker D."/>
            <person name="Gharbi K."/>
            <person name="Hall N."/>
            <person name="Watson M."/>
            <person name="Adriaenssens E.M."/>
            <person name="Foster-Nyarko E."/>
            <person name="Jarju S."/>
            <person name="Secka A."/>
            <person name="Antonio M."/>
            <person name="Oren A."/>
            <person name="Chaudhuri R.R."/>
            <person name="La Ragione R."/>
            <person name="Hildebrand F."/>
            <person name="Pallen M.J."/>
        </authorList>
    </citation>
    <scope>NUCLEOTIDE SEQUENCE</scope>
    <source>
        <strain evidence="8">CHK176-6737</strain>
    </source>
</reference>
<dbReference type="SUPFAM" id="SSF55424">
    <property type="entry name" value="FAD/NAD-linked reductases, dimerisation (C-terminal) domain"/>
    <property type="match status" value="1"/>
</dbReference>
<dbReference type="Gene3D" id="3.40.250.10">
    <property type="entry name" value="Rhodanese-like domain"/>
    <property type="match status" value="1"/>
</dbReference>
<keyword evidence="4" id="KW-0274">FAD</keyword>
<dbReference type="PRINTS" id="PR00368">
    <property type="entry name" value="FADPNR"/>
</dbReference>